<feature type="non-terminal residue" evidence="1">
    <location>
        <position position="1"/>
    </location>
</feature>
<protein>
    <submittedName>
        <fullName evidence="1">Uncharacterized protein</fullName>
    </submittedName>
</protein>
<comment type="caution">
    <text evidence="1">The sequence shown here is derived from an EMBL/GenBank/DDBJ whole genome shotgun (WGS) entry which is preliminary data.</text>
</comment>
<evidence type="ECO:0000313" key="1">
    <source>
        <dbReference type="EMBL" id="KAG5640026.1"/>
    </source>
</evidence>
<organism evidence="1 2">
    <name type="scientific">Asterophora parasitica</name>
    <dbReference type="NCBI Taxonomy" id="117018"/>
    <lineage>
        <taxon>Eukaryota</taxon>
        <taxon>Fungi</taxon>
        <taxon>Dikarya</taxon>
        <taxon>Basidiomycota</taxon>
        <taxon>Agaricomycotina</taxon>
        <taxon>Agaricomycetes</taxon>
        <taxon>Agaricomycetidae</taxon>
        <taxon>Agaricales</taxon>
        <taxon>Tricholomatineae</taxon>
        <taxon>Lyophyllaceae</taxon>
        <taxon>Asterophora</taxon>
    </lineage>
</organism>
<dbReference type="AlphaFoldDB" id="A0A9P7FZ76"/>
<name>A0A9P7FZ76_9AGAR</name>
<sequence>AWPSNLGQANLESYQRYDPKIGVVAKQFTANPAAVETEIQNLRQVKLLIDEGKFQDSRWVIMPRAPGVHMWKLDFLTKHWGLDNNSKNLKDCETALNHLLTVTVEAAILVAKKHMLLN</sequence>
<dbReference type="Proteomes" id="UP000775547">
    <property type="component" value="Unassembled WGS sequence"/>
</dbReference>
<dbReference type="EMBL" id="JABCKV010001385">
    <property type="protein sequence ID" value="KAG5640026.1"/>
    <property type="molecule type" value="Genomic_DNA"/>
</dbReference>
<proteinExistence type="predicted"/>
<gene>
    <name evidence="1" type="ORF">DXG03_001637</name>
</gene>
<reference evidence="1" key="2">
    <citation type="submission" date="2021-10" db="EMBL/GenBank/DDBJ databases">
        <title>Phylogenomics reveals ancestral predisposition of the termite-cultivated fungus Termitomyces towards a domesticated lifestyle.</title>
        <authorList>
            <person name="Auxier B."/>
            <person name="Grum-Grzhimaylo A."/>
            <person name="Cardenas M.E."/>
            <person name="Lodge J.D."/>
            <person name="Laessoe T."/>
            <person name="Pedersen O."/>
            <person name="Smith M.E."/>
            <person name="Kuyper T.W."/>
            <person name="Franco-Molano E.A."/>
            <person name="Baroni T.J."/>
            <person name="Aanen D.K."/>
        </authorList>
    </citation>
    <scope>NUCLEOTIDE SEQUENCE</scope>
    <source>
        <strain evidence="1">AP01</strain>
        <tissue evidence="1">Mycelium</tissue>
    </source>
</reference>
<evidence type="ECO:0000313" key="2">
    <source>
        <dbReference type="Proteomes" id="UP000775547"/>
    </source>
</evidence>
<reference evidence="1" key="1">
    <citation type="submission" date="2020-07" db="EMBL/GenBank/DDBJ databases">
        <authorList>
            <person name="Nieuwenhuis M."/>
            <person name="Van De Peppel L.J.J."/>
        </authorList>
    </citation>
    <scope>NUCLEOTIDE SEQUENCE</scope>
    <source>
        <strain evidence="1">AP01</strain>
        <tissue evidence="1">Mycelium</tissue>
    </source>
</reference>
<accession>A0A9P7FZ76</accession>
<keyword evidence="2" id="KW-1185">Reference proteome</keyword>
<feature type="non-terminal residue" evidence="1">
    <location>
        <position position="118"/>
    </location>
</feature>